<dbReference type="GO" id="GO:0003723">
    <property type="term" value="F:RNA binding"/>
    <property type="evidence" value="ECO:0007669"/>
    <property type="project" value="UniProtKB-KW"/>
</dbReference>
<dbReference type="SUPFAM" id="SSF53335">
    <property type="entry name" value="S-adenosyl-L-methionine-dependent methyltransferases"/>
    <property type="match status" value="1"/>
</dbReference>
<keyword evidence="5" id="KW-0949">S-adenosyl-L-methionine</keyword>
<dbReference type="AlphaFoldDB" id="A0A6J6HT96"/>
<feature type="compositionally biased region" description="Basic and acidic residues" evidence="7">
    <location>
        <begin position="284"/>
        <end position="295"/>
    </location>
</feature>
<dbReference type="FunFam" id="3.40.50.150:FF:000023">
    <property type="entry name" value="Ribosomal RNA small subunit methyltransferase A"/>
    <property type="match status" value="1"/>
</dbReference>
<evidence type="ECO:0000256" key="2">
    <source>
        <dbReference type="ARBA" id="ARBA00022552"/>
    </source>
</evidence>
<dbReference type="EMBL" id="CAEZUP010000065">
    <property type="protein sequence ID" value="CAB4616276.1"/>
    <property type="molecule type" value="Genomic_DNA"/>
</dbReference>
<dbReference type="FunFam" id="1.10.8.100:FF:000001">
    <property type="entry name" value="Ribosomal RNA small subunit methyltransferase A"/>
    <property type="match status" value="1"/>
</dbReference>
<dbReference type="NCBIfam" id="TIGR00755">
    <property type="entry name" value="ksgA"/>
    <property type="match status" value="1"/>
</dbReference>
<feature type="region of interest" description="Disordered" evidence="7">
    <location>
        <begin position="270"/>
        <end position="295"/>
    </location>
</feature>
<feature type="compositionally biased region" description="Low complexity" evidence="7">
    <location>
        <begin position="270"/>
        <end position="279"/>
    </location>
</feature>
<name>A0A6J6HT96_9ZZZZ</name>
<dbReference type="PANTHER" id="PTHR11727:SF7">
    <property type="entry name" value="DIMETHYLADENOSINE TRANSFERASE-RELATED"/>
    <property type="match status" value="1"/>
</dbReference>
<dbReference type="GO" id="GO:0000179">
    <property type="term" value="F:rRNA (adenine-N6,N6-)-dimethyltransferase activity"/>
    <property type="evidence" value="ECO:0007669"/>
    <property type="project" value="InterPro"/>
</dbReference>
<dbReference type="PROSITE" id="PS51689">
    <property type="entry name" value="SAM_RNA_A_N6_MT"/>
    <property type="match status" value="1"/>
</dbReference>
<reference evidence="9" key="1">
    <citation type="submission" date="2020-05" db="EMBL/GenBank/DDBJ databases">
        <authorList>
            <person name="Chiriac C."/>
            <person name="Salcher M."/>
            <person name="Ghai R."/>
            <person name="Kavagutti S V."/>
        </authorList>
    </citation>
    <scope>NUCLEOTIDE SEQUENCE</scope>
</reference>
<evidence type="ECO:0000259" key="8">
    <source>
        <dbReference type="SMART" id="SM00650"/>
    </source>
</evidence>
<feature type="domain" description="Ribosomal RNA adenine methylase transferase N-terminal" evidence="8">
    <location>
        <begin position="33"/>
        <end position="204"/>
    </location>
</feature>
<dbReference type="Gene3D" id="3.40.50.150">
    <property type="entry name" value="Vaccinia Virus protein VP39"/>
    <property type="match status" value="1"/>
</dbReference>
<dbReference type="Gene3D" id="1.10.8.100">
    <property type="entry name" value="Ribosomal RNA adenine dimethylase-like, domain 2"/>
    <property type="match status" value="1"/>
</dbReference>
<keyword evidence="6" id="KW-0694">RNA-binding</keyword>
<evidence type="ECO:0000256" key="1">
    <source>
        <dbReference type="ARBA" id="ARBA00022490"/>
    </source>
</evidence>
<keyword evidence="3" id="KW-0489">Methyltransferase</keyword>
<evidence type="ECO:0000256" key="3">
    <source>
        <dbReference type="ARBA" id="ARBA00022603"/>
    </source>
</evidence>
<protein>
    <submittedName>
        <fullName evidence="9">Unannotated protein</fullName>
    </submittedName>
</protein>
<dbReference type="InterPro" id="IPR020598">
    <property type="entry name" value="rRNA_Ade_methylase_Trfase_N"/>
</dbReference>
<evidence type="ECO:0000256" key="7">
    <source>
        <dbReference type="SAM" id="MobiDB-lite"/>
    </source>
</evidence>
<dbReference type="HAMAP" id="MF_00607">
    <property type="entry name" value="16SrRNA_methyltr_A"/>
    <property type="match status" value="1"/>
</dbReference>
<dbReference type="InterPro" id="IPR011530">
    <property type="entry name" value="rRNA_adenine_dimethylase"/>
</dbReference>
<dbReference type="GO" id="GO:0005829">
    <property type="term" value="C:cytosol"/>
    <property type="evidence" value="ECO:0007669"/>
    <property type="project" value="TreeGrafter"/>
</dbReference>
<accession>A0A6J6HT96</accession>
<evidence type="ECO:0000256" key="4">
    <source>
        <dbReference type="ARBA" id="ARBA00022679"/>
    </source>
</evidence>
<evidence type="ECO:0000256" key="5">
    <source>
        <dbReference type="ARBA" id="ARBA00022691"/>
    </source>
</evidence>
<keyword evidence="2" id="KW-0698">rRNA processing</keyword>
<dbReference type="Pfam" id="PF00398">
    <property type="entry name" value="RrnaAD"/>
    <property type="match status" value="1"/>
</dbReference>
<dbReference type="PANTHER" id="PTHR11727">
    <property type="entry name" value="DIMETHYLADENOSINE TRANSFERASE"/>
    <property type="match status" value="1"/>
</dbReference>
<dbReference type="InterPro" id="IPR001737">
    <property type="entry name" value="KsgA/Erm"/>
</dbReference>
<dbReference type="PROSITE" id="PS01131">
    <property type="entry name" value="RRNA_A_DIMETH"/>
    <property type="match status" value="1"/>
</dbReference>
<keyword evidence="4" id="KW-0808">Transferase</keyword>
<keyword evidence="1" id="KW-0963">Cytoplasm</keyword>
<dbReference type="SMART" id="SM00650">
    <property type="entry name" value="rADc"/>
    <property type="match status" value="1"/>
</dbReference>
<dbReference type="InterPro" id="IPR020596">
    <property type="entry name" value="rRNA_Ade_Mease_Trfase_CS"/>
</dbReference>
<organism evidence="9">
    <name type="scientific">freshwater metagenome</name>
    <dbReference type="NCBI Taxonomy" id="449393"/>
    <lineage>
        <taxon>unclassified sequences</taxon>
        <taxon>metagenomes</taxon>
        <taxon>ecological metagenomes</taxon>
    </lineage>
</organism>
<evidence type="ECO:0000313" key="9">
    <source>
        <dbReference type="EMBL" id="CAB4616276.1"/>
    </source>
</evidence>
<gene>
    <name evidence="9" type="ORF">UFOPK1835_01426</name>
</gene>
<dbReference type="InterPro" id="IPR023165">
    <property type="entry name" value="rRNA_Ade_diMease-like_C"/>
</dbReference>
<sequence>MTLTRREITALLEKHGLSPSRALGQNFVADPNTVRRIVRLAGVNDGDHVVEIGPGVGSLTTALAEVGALVTAVELDRHLLPVLRDVVEPLGVRVVSGDALTVDWTIILGDHDRWKLVANLPYNVATTIVLQLLDDVPAIHSMLVMVQREVGERLASAPGSGAYGIPTVKLGLWATAEVVGRVPATVFIPQPRVESVLVRITRRESPAVSVDHDQLMSLVRTAFGQRRKMLRRSLSGIVTTEQFEQAGIAPDDRPERLGVEAWGALTEVVFGDPGSGVDDSGPEEPGRDSDELQEQ</sequence>
<proteinExistence type="inferred from homology"/>
<evidence type="ECO:0000256" key="6">
    <source>
        <dbReference type="ARBA" id="ARBA00022884"/>
    </source>
</evidence>
<dbReference type="InterPro" id="IPR029063">
    <property type="entry name" value="SAM-dependent_MTases_sf"/>
</dbReference>